<dbReference type="Proteomes" id="UP000070700">
    <property type="component" value="Unassembled WGS sequence"/>
</dbReference>
<evidence type="ECO:0008006" key="3">
    <source>
        <dbReference type="Google" id="ProtNLM"/>
    </source>
</evidence>
<dbReference type="SUPFAM" id="SSF54236">
    <property type="entry name" value="Ubiquitin-like"/>
    <property type="match status" value="1"/>
</dbReference>
<organism evidence="1 2">
    <name type="scientific">Mollisia scopiformis</name>
    <name type="common">Conifer needle endophyte fungus</name>
    <name type="synonym">Phialocephala scopiformis</name>
    <dbReference type="NCBI Taxonomy" id="149040"/>
    <lineage>
        <taxon>Eukaryota</taxon>
        <taxon>Fungi</taxon>
        <taxon>Dikarya</taxon>
        <taxon>Ascomycota</taxon>
        <taxon>Pezizomycotina</taxon>
        <taxon>Leotiomycetes</taxon>
        <taxon>Helotiales</taxon>
        <taxon>Mollisiaceae</taxon>
        <taxon>Mollisia</taxon>
    </lineage>
</organism>
<name>A0A194WVC7_MOLSC</name>
<dbReference type="InParanoid" id="A0A194WVC7"/>
<evidence type="ECO:0000313" key="2">
    <source>
        <dbReference type="Proteomes" id="UP000070700"/>
    </source>
</evidence>
<dbReference type="OrthoDB" id="428577at2759"/>
<dbReference type="AlphaFoldDB" id="A0A194WVC7"/>
<reference evidence="1 2" key="1">
    <citation type="submission" date="2015-10" db="EMBL/GenBank/DDBJ databases">
        <title>Full genome of DAOMC 229536 Phialocephala scopiformis, a fungal endophyte of spruce producing the potent anti-insectan compound rugulosin.</title>
        <authorList>
            <consortium name="DOE Joint Genome Institute"/>
            <person name="Walker A.K."/>
            <person name="Frasz S.L."/>
            <person name="Seifert K.A."/>
            <person name="Miller J.D."/>
            <person name="Mondo S.J."/>
            <person name="Labutti K."/>
            <person name="Lipzen A."/>
            <person name="Dockter R."/>
            <person name="Kennedy M."/>
            <person name="Grigoriev I.V."/>
            <person name="Spatafora J.W."/>
        </authorList>
    </citation>
    <scope>NUCLEOTIDE SEQUENCE [LARGE SCALE GENOMIC DNA]</scope>
    <source>
        <strain evidence="1 2">CBS 120377</strain>
    </source>
</reference>
<dbReference type="InterPro" id="IPR029071">
    <property type="entry name" value="Ubiquitin-like_domsf"/>
</dbReference>
<keyword evidence="2" id="KW-1185">Reference proteome</keyword>
<accession>A0A194WVC7</accession>
<dbReference type="KEGG" id="psco:LY89DRAFT_738558"/>
<proteinExistence type="predicted"/>
<evidence type="ECO:0000313" key="1">
    <source>
        <dbReference type="EMBL" id="KUJ11920.1"/>
    </source>
</evidence>
<dbReference type="GeneID" id="28830112"/>
<gene>
    <name evidence="1" type="ORF">LY89DRAFT_738558</name>
</gene>
<dbReference type="STRING" id="149040.A0A194WVC7"/>
<dbReference type="EMBL" id="KQ947425">
    <property type="protein sequence ID" value="KUJ11920.1"/>
    <property type="molecule type" value="Genomic_DNA"/>
</dbReference>
<dbReference type="RefSeq" id="XP_018066275.1">
    <property type="nucleotide sequence ID" value="XM_018220386.1"/>
</dbReference>
<sequence>MFAHPPPSASATTFANVQVISVDGAGEATLGFLYKDMTVDRLKRAIVSVLRRPAYIWEDMNLYHLGVVMKNDQTLGRCGLFDGAVIRYSFESQRFDRSRQASTASFSNELWSFDSCGDVPFYEEELRTILALDTEQSRTLLGMPNAKMFVENVLLERGLISSR</sequence>
<dbReference type="CDD" id="cd17039">
    <property type="entry name" value="Ubl_ubiquitin_like"/>
    <property type="match status" value="1"/>
</dbReference>
<protein>
    <recommendedName>
        <fullName evidence="3">Ubiquitin-like domain-containing protein</fullName>
    </recommendedName>
</protein>